<feature type="repeat" description="ANK" evidence="4">
    <location>
        <begin position="208"/>
        <end position="240"/>
    </location>
</feature>
<dbReference type="InterPro" id="IPR002110">
    <property type="entry name" value="Ankyrin_rpt"/>
</dbReference>
<dbReference type="SMART" id="SM00248">
    <property type="entry name" value="ANK"/>
    <property type="match status" value="7"/>
</dbReference>
<accession>A0AAD9QGA8</accession>
<protein>
    <submittedName>
        <fullName evidence="6">Protein phosphatase 1 regulatory inhibitor subunit 16B</fullName>
    </submittedName>
</protein>
<evidence type="ECO:0000256" key="2">
    <source>
        <dbReference type="ARBA" id="ARBA00022737"/>
    </source>
</evidence>
<dbReference type="PANTHER" id="PTHR24179">
    <property type="entry name" value="PROTEIN PHOSPHATASE 1 REGULATORY SUBUNIT 12"/>
    <property type="match status" value="1"/>
</dbReference>
<dbReference type="PRINTS" id="PR01415">
    <property type="entry name" value="ANKYRIN"/>
</dbReference>
<name>A0AAD9QGA8_ACRCE</name>
<dbReference type="Proteomes" id="UP001249851">
    <property type="component" value="Unassembled WGS sequence"/>
</dbReference>
<feature type="repeat" description="ANK" evidence="4">
    <location>
        <begin position="615"/>
        <end position="647"/>
    </location>
</feature>
<feature type="repeat" description="ANK" evidence="4">
    <location>
        <begin position="648"/>
        <end position="680"/>
    </location>
</feature>
<feature type="region of interest" description="Disordered" evidence="5">
    <location>
        <begin position="506"/>
        <end position="546"/>
    </location>
</feature>
<reference evidence="6" key="1">
    <citation type="journal article" date="2023" name="G3 (Bethesda)">
        <title>Whole genome assembly and annotation of the endangered Caribbean coral Acropora cervicornis.</title>
        <authorList>
            <person name="Selwyn J.D."/>
            <person name="Vollmer S.V."/>
        </authorList>
    </citation>
    <scope>NUCLEOTIDE SEQUENCE</scope>
    <source>
        <strain evidence="6">K2</strain>
    </source>
</reference>
<sequence>MDIAETRYIKVKRVYLKPHPTSINETESVSLLGSSNAIEQRASKVVDAVFSVFQITGDINKTKEDNYGDGIKNKRKISSPLYTFSQTRGCECAQNETFNARDYRETIRTMSRSRSMEFPSMNSKQLGPDFLREGRGYPIHLSSKKYGLKIPESCLVDQNTKRDNRQVSRKVSFCNQPLVYSAISRDDVEELSNLIDSSGLDVNLPDEAGITMLHRAAVDGSNHCLTLLISRGADVDVVDDDGWTPLHDAVFHGQGRCAFYLLSAGADVEAETNDFLKPIEMAENEDMILIVGRAMALNGARQNQNYDKETLALHKACEEGSLLLVSLLLERGLNVNSKDKQGRTPLHIASQTGDRLLAELLHQQGADLCAVTSQGEIPLNCTKDEEMTLLFVRMMAREGKAHLAKERLQLEEMSDKVKEKIIKGLDLKTTRKKANPLSQILSRRTLVNLLKTKETAYQQLSSLSNVSDCSRFSETESGFGETDKSSCDCSTESVLSNLSNSSGFASVDDPAPHFNRRATTPLSKRELTARNHPTSRPRSRFSSEPQKGIVQSSSTWNIVGISRKQSFPPLKKRVPKRVTFPADVLLDIAIKNDDFVETCHLIKSGRVDLNRVGCNGLTPIHRSAIDGSYKCLQLLLDLGADVNVQDELGWRPLHDAVFHGHVQCAIALINAGADLCAQTDDFYTVLDLAENDRMLLVIGRALMAKNNDYDAGEMTSYLGNDLFEKLFDPDRETCV</sequence>
<dbReference type="InterPro" id="IPR036770">
    <property type="entry name" value="Ankyrin_rpt-contain_sf"/>
</dbReference>
<dbReference type="AlphaFoldDB" id="A0AAD9QGA8"/>
<reference evidence="6" key="2">
    <citation type="journal article" date="2023" name="Science">
        <title>Genomic signatures of disease resistance in endangered staghorn corals.</title>
        <authorList>
            <person name="Vollmer S.V."/>
            <person name="Selwyn J.D."/>
            <person name="Despard B.A."/>
            <person name="Roesel C.L."/>
        </authorList>
    </citation>
    <scope>NUCLEOTIDE SEQUENCE</scope>
    <source>
        <strain evidence="6">K2</strain>
    </source>
</reference>
<gene>
    <name evidence="6" type="ORF">P5673_016746</name>
</gene>
<keyword evidence="1" id="KW-0217">Developmental protein</keyword>
<dbReference type="Gene3D" id="1.25.40.20">
    <property type="entry name" value="Ankyrin repeat-containing domain"/>
    <property type="match status" value="3"/>
</dbReference>
<keyword evidence="4" id="KW-0040">ANK repeat</keyword>
<dbReference type="GO" id="GO:0019208">
    <property type="term" value="F:phosphatase regulator activity"/>
    <property type="evidence" value="ECO:0007669"/>
    <property type="project" value="TreeGrafter"/>
</dbReference>
<dbReference type="PROSITE" id="PS50297">
    <property type="entry name" value="ANK_REP_REGION"/>
    <property type="match status" value="6"/>
</dbReference>
<feature type="repeat" description="ANK" evidence="4">
    <location>
        <begin position="241"/>
        <end position="273"/>
    </location>
</feature>
<feature type="repeat" description="ANK" evidence="4">
    <location>
        <begin position="341"/>
        <end position="373"/>
    </location>
</feature>
<feature type="repeat" description="ANK" evidence="4">
    <location>
        <begin position="308"/>
        <end position="340"/>
    </location>
</feature>
<proteinExistence type="inferred from homology"/>
<evidence type="ECO:0000256" key="4">
    <source>
        <dbReference type="PROSITE-ProRule" id="PRU00023"/>
    </source>
</evidence>
<dbReference type="PANTHER" id="PTHR24179:SF21">
    <property type="entry name" value="MYOSIN BINDING SUBUNIT, ISOFORM O"/>
    <property type="match status" value="1"/>
</dbReference>
<evidence type="ECO:0000313" key="6">
    <source>
        <dbReference type="EMBL" id="KAK2560406.1"/>
    </source>
</evidence>
<dbReference type="SUPFAM" id="SSF48403">
    <property type="entry name" value="Ankyrin repeat"/>
    <property type="match status" value="2"/>
</dbReference>
<comment type="similarity">
    <text evidence="3">Belongs to the NRARP family.</text>
</comment>
<comment type="caution">
    <text evidence="6">The sequence shown here is derived from an EMBL/GenBank/DDBJ whole genome shotgun (WGS) entry which is preliminary data.</text>
</comment>
<keyword evidence="7" id="KW-1185">Reference proteome</keyword>
<dbReference type="EMBL" id="JARQWQ010000036">
    <property type="protein sequence ID" value="KAK2560406.1"/>
    <property type="molecule type" value="Genomic_DNA"/>
</dbReference>
<evidence type="ECO:0000256" key="3">
    <source>
        <dbReference type="ARBA" id="ARBA00038386"/>
    </source>
</evidence>
<evidence type="ECO:0000256" key="1">
    <source>
        <dbReference type="ARBA" id="ARBA00022473"/>
    </source>
</evidence>
<dbReference type="InterPro" id="IPR051226">
    <property type="entry name" value="PP1_Regulatory_Subunit"/>
</dbReference>
<dbReference type="PROSITE" id="PS50088">
    <property type="entry name" value="ANK_REPEAT"/>
    <property type="match status" value="6"/>
</dbReference>
<organism evidence="6 7">
    <name type="scientific">Acropora cervicornis</name>
    <name type="common">Staghorn coral</name>
    <dbReference type="NCBI Taxonomy" id="6130"/>
    <lineage>
        <taxon>Eukaryota</taxon>
        <taxon>Metazoa</taxon>
        <taxon>Cnidaria</taxon>
        <taxon>Anthozoa</taxon>
        <taxon>Hexacorallia</taxon>
        <taxon>Scleractinia</taxon>
        <taxon>Astrocoeniina</taxon>
        <taxon>Acroporidae</taxon>
        <taxon>Acropora</taxon>
    </lineage>
</organism>
<evidence type="ECO:0000256" key="5">
    <source>
        <dbReference type="SAM" id="MobiDB-lite"/>
    </source>
</evidence>
<dbReference type="GO" id="GO:0005737">
    <property type="term" value="C:cytoplasm"/>
    <property type="evidence" value="ECO:0007669"/>
    <property type="project" value="TreeGrafter"/>
</dbReference>
<keyword evidence="2" id="KW-0677">Repeat</keyword>
<dbReference type="GO" id="GO:0004857">
    <property type="term" value="F:enzyme inhibitor activity"/>
    <property type="evidence" value="ECO:0007669"/>
    <property type="project" value="TreeGrafter"/>
</dbReference>
<dbReference type="Pfam" id="PF12796">
    <property type="entry name" value="Ank_2"/>
    <property type="match status" value="3"/>
</dbReference>
<evidence type="ECO:0000313" key="7">
    <source>
        <dbReference type="Proteomes" id="UP001249851"/>
    </source>
</evidence>